<reference evidence="2" key="1">
    <citation type="journal article" date="2019" name="Int. J. Syst. Evol. Microbiol.">
        <title>The Global Catalogue of Microorganisms (GCM) 10K type strain sequencing project: providing services to taxonomists for standard genome sequencing and annotation.</title>
        <authorList>
            <consortium name="The Broad Institute Genomics Platform"/>
            <consortium name="The Broad Institute Genome Sequencing Center for Infectious Disease"/>
            <person name="Wu L."/>
            <person name="Ma J."/>
        </authorList>
    </citation>
    <scope>NUCLEOTIDE SEQUENCE [LARGE SCALE GENOMIC DNA]</scope>
    <source>
        <strain evidence="2">CGMCC 4.7371</strain>
    </source>
</reference>
<sequence>MGDLAERVTEILARVRDEHVVDVFQPNLLGCTCGASLLIRCGDDGQPLYNPIIQHHHQEMASAVVDWMSGIVKASLDTCLQMGSVEAVATLRGLLRELTEETS</sequence>
<comment type="caution">
    <text evidence="1">The sequence shown here is derived from an EMBL/GenBank/DDBJ whole genome shotgun (WGS) entry which is preliminary data.</text>
</comment>
<evidence type="ECO:0000313" key="1">
    <source>
        <dbReference type="EMBL" id="GGO86673.1"/>
    </source>
</evidence>
<keyword evidence="2" id="KW-1185">Reference proteome</keyword>
<protein>
    <submittedName>
        <fullName evidence="1">Uncharacterized protein</fullName>
    </submittedName>
</protein>
<dbReference type="EMBL" id="BMNI01000001">
    <property type="protein sequence ID" value="GGO86673.1"/>
    <property type="molecule type" value="Genomic_DNA"/>
</dbReference>
<dbReference type="RefSeq" id="WP_188782789.1">
    <property type="nucleotide sequence ID" value="NZ_BMNI01000001.1"/>
</dbReference>
<evidence type="ECO:0000313" key="2">
    <source>
        <dbReference type="Proteomes" id="UP000655410"/>
    </source>
</evidence>
<dbReference type="Proteomes" id="UP000655410">
    <property type="component" value="Unassembled WGS sequence"/>
</dbReference>
<name>A0ABQ2N7G6_9ACTN</name>
<accession>A0ABQ2N7G6</accession>
<organism evidence="1 2">
    <name type="scientific">Nocardioides phosphati</name>
    <dbReference type="NCBI Taxonomy" id="1867775"/>
    <lineage>
        <taxon>Bacteria</taxon>
        <taxon>Bacillati</taxon>
        <taxon>Actinomycetota</taxon>
        <taxon>Actinomycetes</taxon>
        <taxon>Propionibacteriales</taxon>
        <taxon>Nocardioidaceae</taxon>
        <taxon>Nocardioides</taxon>
    </lineage>
</organism>
<gene>
    <name evidence="1" type="ORF">GCM10011584_09550</name>
</gene>
<proteinExistence type="predicted"/>